<gene>
    <name evidence="9" type="ORF">CcCBS67573_g01608</name>
</gene>
<evidence type="ECO:0000256" key="4">
    <source>
        <dbReference type="ARBA" id="ARBA00022692"/>
    </source>
</evidence>
<feature type="transmembrane region" description="Helical" evidence="7">
    <location>
        <begin position="308"/>
        <end position="334"/>
    </location>
</feature>
<dbReference type="SUPFAM" id="SSF103473">
    <property type="entry name" value="MFS general substrate transporter"/>
    <property type="match status" value="1"/>
</dbReference>
<keyword evidence="5 7" id="KW-1133">Transmembrane helix</keyword>
<dbReference type="InterPro" id="IPR020846">
    <property type="entry name" value="MFS_dom"/>
</dbReference>
<keyword evidence="10" id="KW-1185">Reference proteome</keyword>
<dbReference type="STRING" id="246404.A0A507FLB3"/>
<feature type="transmembrane region" description="Helical" evidence="7">
    <location>
        <begin position="79"/>
        <end position="101"/>
    </location>
</feature>
<organism evidence="9 10">
    <name type="scientific">Chytriomyces confervae</name>
    <dbReference type="NCBI Taxonomy" id="246404"/>
    <lineage>
        <taxon>Eukaryota</taxon>
        <taxon>Fungi</taxon>
        <taxon>Fungi incertae sedis</taxon>
        <taxon>Chytridiomycota</taxon>
        <taxon>Chytridiomycota incertae sedis</taxon>
        <taxon>Chytridiomycetes</taxon>
        <taxon>Chytridiales</taxon>
        <taxon>Chytriomycetaceae</taxon>
        <taxon>Chytriomyces</taxon>
    </lineage>
</organism>
<dbReference type="InterPro" id="IPR001958">
    <property type="entry name" value="Tet-R_TetA/multi-R_MdtG-like"/>
</dbReference>
<comment type="caution">
    <text evidence="9">The sequence shown here is derived from an EMBL/GenBank/DDBJ whole genome shotgun (WGS) entry which is preliminary data.</text>
</comment>
<dbReference type="PANTHER" id="PTHR23506">
    <property type="entry name" value="GH10249P"/>
    <property type="match status" value="1"/>
</dbReference>
<feature type="transmembrane region" description="Helical" evidence="7">
    <location>
        <begin position="7"/>
        <end position="30"/>
    </location>
</feature>
<dbReference type="Pfam" id="PF07690">
    <property type="entry name" value="MFS_1"/>
    <property type="match status" value="1"/>
</dbReference>
<reference evidence="9 10" key="1">
    <citation type="journal article" date="2019" name="Sci. Rep.">
        <title>Comparative genomics of chytrid fungi reveal insights into the obligate biotrophic and pathogenic lifestyle of Synchytrium endobioticum.</title>
        <authorList>
            <person name="van de Vossenberg B.T.L.H."/>
            <person name="Warris S."/>
            <person name="Nguyen H.D.T."/>
            <person name="van Gent-Pelzer M.P.E."/>
            <person name="Joly D.L."/>
            <person name="van de Geest H.C."/>
            <person name="Bonants P.J.M."/>
            <person name="Smith D.S."/>
            <person name="Levesque C.A."/>
            <person name="van der Lee T.A.J."/>
        </authorList>
    </citation>
    <scope>NUCLEOTIDE SEQUENCE [LARGE SCALE GENOMIC DNA]</scope>
    <source>
        <strain evidence="9 10">CBS 675.73</strain>
    </source>
</reference>
<dbReference type="PROSITE" id="PS50850">
    <property type="entry name" value="MFS"/>
    <property type="match status" value="1"/>
</dbReference>
<dbReference type="InterPro" id="IPR011701">
    <property type="entry name" value="MFS"/>
</dbReference>
<evidence type="ECO:0000256" key="5">
    <source>
        <dbReference type="ARBA" id="ARBA00022989"/>
    </source>
</evidence>
<dbReference type="PRINTS" id="PR01035">
    <property type="entry name" value="TCRTETA"/>
</dbReference>
<feature type="transmembrane region" description="Helical" evidence="7">
    <location>
        <begin position="283"/>
        <end position="302"/>
    </location>
</feature>
<dbReference type="PANTHER" id="PTHR23506:SF23">
    <property type="entry name" value="GH10249P"/>
    <property type="match status" value="1"/>
</dbReference>
<keyword evidence="4 7" id="KW-0812">Transmembrane</keyword>
<dbReference type="CDD" id="cd17325">
    <property type="entry name" value="MFS_MdtG_SLC18_like"/>
    <property type="match status" value="1"/>
</dbReference>
<evidence type="ECO:0000259" key="8">
    <source>
        <dbReference type="PROSITE" id="PS50850"/>
    </source>
</evidence>
<sequence length="404" mass="43258">MSRVKLFAAAVIGLAGFTDAIIFAIIIPIIPFIVHDLNADEALIGVLLALYGLGVILGSVFFGTMSIRKASVSKRSQMIWALVASFAATALFAFGKSIWVLGVARVLQGFACNGAWVIGLSLMADYYQDDQKNMGKAMNAIEIGYVSGQLLGPPIGGYLFTLNYYAPFAFCGALIVLDLVGRLLLPDPVKLHVTEETPEDPSKESEIQVKDIFKFKALWLVLFLAAALYTAFNGIEPTLPLYLHATFGFDSAQIGLMWMSLVLPQIASSFVGAHLFDTYGMKTSFTVGYVTACVALFVVAIPGPTKNIAWTACVLVFTGIGLGLGIAPIAPAIAASVPLKYATIGYCLMMVVFATGMVAGPIMASFMYQSIGWSYEMLVFGCILTVSTVLVAWLPKGLQENKTG</sequence>
<name>A0A507FLB3_9FUNG</name>
<evidence type="ECO:0000313" key="9">
    <source>
        <dbReference type="EMBL" id="TPX77104.1"/>
    </source>
</evidence>
<dbReference type="InterPro" id="IPR050930">
    <property type="entry name" value="MFS_Vesicular_Transporter"/>
</dbReference>
<feature type="transmembrane region" description="Helical" evidence="7">
    <location>
        <begin position="42"/>
        <end position="67"/>
    </location>
</feature>
<dbReference type="Proteomes" id="UP000320333">
    <property type="component" value="Unassembled WGS sequence"/>
</dbReference>
<evidence type="ECO:0000256" key="1">
    <source>
        <dbReference type="ARBA" id="ARBA00004141"/>
    </source>
</evidence>
<keyword evidence="3" id="KW-0813">Transport</keyword>
<dbReference type="GO" id="GO:0022857">
    <property type="term" value="F:transmembrane transporter activity"/>
    <property type="evidence" value="ECO:0007669"/>
    <property type="project" value="InterPro"/>
</dbReference>
<protein>
    <recommendedName>
        <fullName evidence="8">Major facilitator superfamily (MFS) profile domain-containing protein</fullName>
    </recommendedName>
</protein>
<keyword evidence="6 7" id="KW-0472">Membrane</keyword>
<feature type="domain" description="Major facilitator superfamily (MFS) profile" evidence="8">
    <location>
        <begin position="8"/>
        <end position="399"/>
    </location>
</feature>
<comment type="similarity">
    <text evidence="2">Belongs to the major facilitator superfamily. Vesicular transporter family.</text>
</comment>
<dbReference type="InterPro" id="IPR036259">
    <property type="entry name" value="MFS_trans_sf"/>
</dbReference>
<dbReference type="GO" id="GO:0016020">
    <property type="term" value="C:membrane"/>
    <property type="evidence" value="ECO:0007669"/>
    <property type="project" value="UniProtKB-SubCell"/>
</dbReference>
<proteinExistence type="inferred from homology"/>
<feature type="transmembrane region" description="Helical" evidence="7">
    <location>
        <begin position="165"/>
        <end position="185"/>
    </location>
</feature>
<feature type="transmembrane region" description="Helical" evidence="7">
    <location>
        <begin position="373"/>
        <end position="394"/>
    </location>
</feature>
<feature type="transmembrane region" description="Helical" evidence="7">
    <location>
        <begin position="346"/>
        <end position="367"/>
    </location>
</feature>
<evidence type="ECO:0000256" key="2">
    <source>
        <dbReference type="ARBA" id="ARBA00006829"/>
    </source>
</evidence>
<dbReference type="AlphaFoldDB" id="A0A507FLB3"/>
<dbReference type="OrthoDB" id="5086884at2759"/>
<evidence type="ECO:0000313" key="10">
    <source>
        <dbReference type="Proteomes" id="UP000320333"/>
    </source>
</evidence>
<comment type="subcellular location">
    <subcellularLocation>
        <location evidence="1">Membrane</location>
        <topology evidence="1">Multi-pass membrane protein</topology>
    </subcellularLocation>
</comment>
<dbReference type="Gene3D" id="1.20.1250.20">
    <property type="entry name" value="MFS general substrate transporter like domains"/>
    <property type="match status" value="2"/>
</dbReference>
<dbReference type="EMBL" id="QEAP01000028">
    <property type="protein sequence ID" value="TPX77104.1"/>
    <property type="molecule type" value="Genomic_DNA"/>
</dbReference>
<feature type="transmembrane region" description="Helical" evidence="7">
    <location>
        <begin position="217"/>
        <end position="235"/>
    </location>
</feature>
<feature type="transmembrane region" description="Helical" evidence="7">
    <location>
        <begin position="255"/>
        <end position="276"/>
    </location>
</feature>
<evidence type="ECO:0000256" key="7">
    <source>
        <dbReference type="SAM" id="Phobius"/>
    </source>
</evidence>
<accession>A0A507FLB3</accession>
<evidence type="ECO:0000256" key="3">
    <source>
        <dbReference type="ARBA" id="ARBA00022448"/>
    </source>
</evidence>
<evidence type="ECO:0000256" key="6">
    <source>
        <dbReference type="ARBA" id="ARBA00023136"/>
    </source>
</evidence>